<dbReference type="Proteomes" id="UP001162741">
    <property type="component" value="Chromosome"/>
</dbReference>
<evidence type="ECO:0000313" key="2">
    <source>
        <dbReference type="Proteomes" id="UP001162741"/>
    </source>
</evidence>
<evidence type="ECO:0000313" key="1">
    <source>
        <dbReference type="EMBL" id="UYQ91310.1"/>
    </source>
</evidence>
<accession>A0ABY6IVB1</accession>
<protein>
    <submittedName>
        <fullName evidence="1">Uncharacterized protein</fullName>
    </submittedName>
</protein>
<dbReference type="RefSeq" id="WP_264279763.1">
    <property type="nucleotide sequence ID" value="NZ_CP107006.1"/>
</dbReference>
<sequence length="240" mass="28467">MKRLSETWFADGYIDFEQKKYTLLAYLQEISGYFNENKLYPQLADVVFHYNNLRDFRENRNLLREKFPKTLTAVNMERLQLLYEQMIADDAVMCEMEEIIQYAMRKMDHTIKNGTGIYEFVAEQMNITPVGLVPLDMQEGYMLLCDGRYSDTLVYYYRLTIFERHDERYRGIHTQYLSAYTKSFNNTCENIKTELIRTRREQLPNPAVYKIETDLTFPVAETLLPIAKRSLVKYLAINAA</sequence>
<dbReference type="EMBL" id="CP107006">
    <property type="protein sequence ID" value="UYQ91310.1"/>
    <property type="molecule type" value="Genomic_DNA"/>
</dbReference>
<organism evidence="1 2">
    <name type="scientific">Chitinophaga horti</name>
    <dbReference type="NCBI Taxonomy" id="2920382"/>
    <lineage>
        <taxon>Bacteria</taxon>
        <taxon>Pseudomonadati</taxon>
        <taxon>Bacteroidota</taxon>
        <taxon>Chitinophagia</taxon>
        <taxon>Chitinophagales</taxon>
        <taxon>Chitinophagaceae</taxon>
        <taxon>Chitinophaga</taxon>
    </lineage>
</organism>
<name>A0ABY6IVB1_9BACT</name>
<keyword evidence="2" id="KW-1185">Reference proteome</keyword>
<gene>
    <name evidence="1" type="ORF">MKQ68_14550</name>
</gene>
<proteinExistence type="predicted"/>
<reference evidence="1" key="1">
    <citation type="submission" date="2022-10" db="EMBL/GenBank/DDBJ databases">
        <title>Chitinophaga sp. nov., isolated from soil.</title>
        <authorList>
            <person name="Jeon C.O."/>
        </authorList>
    </citation>
    <scope>NUCLEOTIDE SEQUENCE</scope>
    <source>
        <strain evidence="1">R8</strain>
    </source>
</reference>